<comment type="caution">
    <text evidence="3">The sequence shown here is derived from an EMBL/GenBank/DDBJ whole genome shotgun (WGS) entry which is preliminary data.</text>
</comment>
<dbReference type="Pfam" id="PF00534">
    <property type="entry name" value="Glycos_transf_1"/>
    <property type="match status" value="1"/>
</dbReference>
<sequence>MKILQTPARIFATGGVESYVRNLSRELVGMGHDVGVICADGPGENDIDQRIHTKTLKSRGKIANTSINPYLPLALYREDFDILHTHLPTPWSADWSGLISRLKKRPLVLTYHNDIVGEGWAGQIAWIYNKTALKLLLKSAGGIIVTRNRYVSPYLKDYAGKVFFVPLGIDVEAFRPKEAPPKGDIFFLSVLDEFHRYKGLEVLFAALKIMKQELPDVRLVVGGRGCMLDCYRGMADSLGIGDNVSFAGFIPSEKLIEYYNGCKLFALPSTDPSREGFGIVPLEAMACERPVVVTEIMGMARDINECGAGMVVRCNDKEALASSMLAILKDDDLAGRMGAKGRKLAIGKYSWRRAAEQIERVYRELL</sequence>
<organism evidence="3">
    <name type="scientific">hydrocarbon metagenome</name>
    <dbReference type="NCBI Taxonomy" id="938273"/>
    <lineage>
        <taxon>unclassified sequences</taxon>
        <taxon>metagenomes</taxon>
        <taxon>ecological metagenomes</taxon>
    </lineage>
</organism>
<dbReference type="GO" id="GO:0016757">
    <property type="term" value="F:glycosyltransferase activity"/>
    <property type="evidence" value="ECO:0007669"/>
    <property type="project" value="InterPro"/>
</dbReference>
<protein>
    <submittedName>
        <fullName evidence="3">Glycosyltransferase</fullName>
    </submittedName>
</protein>
<dbReference type="PANTHER" id="PTHR12526">
    <property type="entry name" value="GLYCOSYLTRANSFERASE"/>
    <property type="match status" value="1"/>
</dbReference>
<dbReference type="InterPro" id="IPR001296">
    <property type="entry name" value="Glyco_trans_1"/>
</dbReference>
<dbReference type="CDD" id="cd03801">
    <property type="entry name" value="GT4_PimA-like"/>
    <property type="match status" value="1"/>
</dbReference>
<reference evidence="3" key="1">
    <citation type="journal article" date="2015" name="Proc. Natl. Acad. Sci. U.S.A.">
        <title>Networks of energetic and metabolic interactions define dynamics in microbial communities.</title>
        <authorList>
            <person name="Embree M."/>
            <person name="Liu J.K."/>
            <person name="Al-Bassam M.M."/>
            <person name="Zengler K."/>
        </authorList>
    </citation>
    <scope>NUCLEOTIDE SEQUENCE</scope>
</reference>
<dbReference type="Gene3D" id="3.40.50.2000">
    <property type="entry name" value="Glycogen Phosphorylase B"/>
    <property type="match status" value="2"/>
</dbReference>
<feature type="domain" description="Glycosyltransferase subfamily 4-like N-terminal" evidence="2">
    <location>
        <begin position="14"/>
        <end position="153"/>
    </location>
</feature>
<dbReference type="EMBL" id="LNQE01001436">
    <property type="protein sequence ID" value="KUG17512.1"/>
    <property type="molecule type" value="Genomic_DNA"/>
</dbReference>
<dbReference type="AlphaFoldDB" id="A0A0W8F9H2"/>
<dbReference type="Pfam" id="PF13579">
    <property type="entry name" value="Glyco_trans_4_4"/>
    <property type="match status" value="1"/>
</dbReference>
<proteinExistence type="predicted"/>
<evidence type="ECO:0000313" key="3">
    <source>
        <dbReference type="EMBL" id="KUG17512.1"/>
    </source>
</evidence>
<evidence type="ECO:0000259" key="1">
    <source>
        <dbReference type="Pfam" id="PF00534"/>
    </source>
</evidence>
<name>A0A0W8F9H2_9ZZZZ</name>
<feature type="domain" description="Glycosyl transferase family 1" evidence="1">
    <location>
        <begin position="171"/>
        <end position="343"/>
    </location>
</feature>
<dbReference type="InterPro" id="IPR028098">
    <property type="entry name" value="Glyco_trans_4-like_N"/>
</dbReference>
<accession>A0A0W8F9H2</accession>
<evidence type="ECO:0000259" key="2">
    <source>
        <dbReference type="Pfam" id="PF13579"/>
    </source>
</evidence>
<keyword evidence="3" id="KW-0808">Transferase</keyword>
<gene>
    <name evidence="3" type="ORF">ASZ90_012783</name>
</gene>
<dbReference type="SUPFAM" id="SSF53756">
    <property type="entry name" value="UDP-Glycosyltransferase/glycogen phosphorylase"/>
    <property type="match status" value="1"/>
</dbReference>